<comment type="caution">
    <text evidence="1">The sequence shown here is derived from an EMBL/GenBank/DDBJ whole genome shotgun (WGS) entry which is preliminary data.</text>
</comment>
<dbReference type="Proteomes" id="UP001229421">
    <property type="component" value="Unassembled WGS sequence"/>
</dbReference>
<gene>
    <name evidence="1" type="ORF">QVD17_11822</name>
</gene>
<sequence>MGVIKDRSISGVLPSNKVFAVNYPGYASSIERALVTLSGTQEMLISKEWSVYSGENNKEIDMEIDSCS</sequence>
<name>A0AAD8KY06_TARER</name>
<dbReference type="EMBL" id="JAUHHV010000003">
    <property type="protein sequence ID" value="KAK1429608.1"/>
    <property type="molecule type" value="Genomic_DNA"/>
</dbReference>
<evidence type="ECO:0000313" key="1">
    <source>
        <dbReference type="EMBL" id="KAK1429608.1"/>
    </source>
</evidence>
<dbReference type="AlphaFoldDB" id="A0AAD8KY06"/>
<keyword evidence="2" id="KW-1185">Reference proteome</keyword>
<protein>
    <submittedName>
        <fullName evidence="1">Uncharacterized protein</fullName>
    </submittedName>
</protein>
<reference evidence="1" key="1">
    <citation type="journal article" date="2023" name="bioRxiv">
        <title>Improved chromosome-level genome assembly for marigold (Tagetes erecta).</title>
        <authorList>
            <person name="Jiang F."/>
            <person name="Yuan L."/>
            <person name="Wang S."/>
            <person name="Wang H."/>
            <person name="Xu D."/>
            <person name="Wang A."/>
            <person name="Fan W."/>
        </authorList>
    </citation>
    <scope>NUCLEOTIDE SEQUENCE</scope>
    <source>
        <strain evidence="1">WSJ</strain>
        <tissue evidence="1">Leaf</tissue>
    </source>
</reference>
<proteinExistence type="predicted"/>
<evidence type="ECO:0000313" key="2">
    <source>
        <dbReference type="Proteomes" id="UP001229421"/>
    </source>
</evidence>
<accession>A0AAD8KY06</accession>
<organism evidence="1 2">
    <name type="scientific">Tagetes erecta</name>
    <name type="common">African marigold</name>
    <dbReference type="NCBI Taxonomy" id="13708"/>
    <lineage>
        <taxon>Eukaryota</taxon>
        <taxon>Viridiplantae</taxon>
        <taxon>Streptophyta</taxon>
        <taxon>Embryophyta</taxon>
        <taxon>Tracheophyta</taxon>
        <taxon>Spermatophyta</taxon>
        <taxon>Magnoliopsida</taxon>
        <taxon>eudicotyledons</taxon>
        <taxon>Gunneridae</taxon>
        <taxon>Pentapetalae</taxon>
        <taxon>asterids</taxon>
        <taxon>campanulids</taxon>
        <taxon>Asterales</taxon>
        <taxon>Asteraceae</taxon>
        <taxon>Asteroideae</taxon>
        <taxon>Heliantheae alliance</taxon>
        <taxon>Tageteae</taxon>
        <taxon>Tagetes</taxon>
    </lineage>
</organism>